<dbReference type="HOGENOM" id="CLU_000604_1_2_9"/>
<dbReference type="CDD" id="cd03224">
    <property type="entry name" value="ABC_TM1139_LivF_branched"/>
    <property type="match status" value="1"/>
</dbReference>
<dbReference type="Gene3D" id="3.40.50.300">
    <property type="entry name" value="P-loop containing nucleotide triphosphate hydrolases"/>
    <property type="match status" value="1"/>
</dbReference>
<dbReference type="PANTHER" id="PTHR43820">
    <property type="entry name" value="HIGH-AFFINITY BRANCHED-CHAIN AMINO ACID TRANSPORT ATP-BINDING PROTEIN LIVF"/>
    <property type="match status" value="1"/>
</dbReference>
<comment type="similarity">
    <text evidence="1">Belongs to the ABC transporter superfamily.</text>
</comment>
<evidence type="ECO:0000256" key="3">
    <source>
        <dbReference type="ARBA" id="ARBA00022741"/>
    </source>
</evidence>
<evidence type="ECO:0000256" key="1">
    <source>
        <dbReference type="ARBA" id="ARBA00005417"/>
    </source>
</evidence>
<dbReference type="STRING" id="485916.Dtox_3818"/>
<gene>
    <name evidence="7" type="ordered locus">Dtox_3818</name>
</gene>
<dbReference type="PANTHER" id="PTHR43820:SF4">
    <property type="entry name" value="HIGH-AFFINITY BRANCHED-CHAIN AMINO ACID TRANSPORT ATP-BINDING PROTEIN LIVF"/>
    <property type="match status" value="1"/>
</dbReference>
<dbReference type="InterPro" id="IPR003439">
    <property type="entry name" value="ABC_transporter-like_ATP-bd"/>
</dbReference>
<keyword evidence="3" id="KW-0547">Nucleotide-binding</keyword>
<dbReference type="SUPFAM" id="SSF52540">
    <property type="entry name" value="P-loop containing nucleoside triphosphate hydrolases"/>
    <property type="match status" value="1"/>
</dbReference>
<dbReference type="InterPro" id="IPR027417">
    <property type="entry name" value="P-loop_NTPase"/>
</dbReference>
<dbReference type="GO" id="GO:0015807">
    <property type="term" value="P:L-amino acid transport"/>
    <property type="evidence" value="ECO:0007669"/>
    <property type="project" value="TreeGrafter"/>
</dbReference>
<evidence type="ECO:0000259" key="6">
    <source>
        <dbReference type="PROSITE" id="PS50893"/>
    </source>
</evidence>
<evidence type="ECO:0000313" key="7">
    <source>
        <dbReference type="EMBL" id="ACV64522.1"/>
    </source>
</evidence>
<dbReference type="eggNOG" id="COG0410">
    <property type="taxonomic scope" value="Bacteria"/>
</dbReference>
<protein>
    <submittedName>
        <fullName evidence="7">ABC transporter related</fullName>
    </submittedName>
</protein>
<dbReference type="GO" id="GO:0015658">
    <property type="term" value="F:branched-chain amino acid transmembrane transporter activity"/>
    <property type="evidence" value="ECO:0007669"/>
    <property type="project" value="TreeGrafter"/>
</dbReference>
<dbReference type="SMART" id="SM00382">
    <property type="entry name" value="AAA"/>
    <property type="match status" value="1"/>
</dbReference>
<sequence>MSMLQVQGLKVFHGCVQALRGLTFRAERGEMIAVLGANGAGKSTLLATISGICSPGEGEIIFEGKSLTRKSPEFIVRQGLSLVPEHRQIFNSLTVLDNLLLGAFHRYRSDKSRVMEDLQRVIEIFPALEGKQKQIAGTMSGGLQQMLAIGRGLMARPKLIMLDEPSIGLAPMVVREIMCALRKLKEDGTTIILVEQNASAALKVADRAIIIERGQVALSGNSSELVSDERVQQAYLGKSAKSGFAVREAVAFG</sequence>
<keyword evidence="4" id="KW-0067">ATP-binding</keyword>
<proteinExistence type="inferred from homology"/>
<evidence type="ECO:0000313" key="8">
    <source>
        <dbReference type="Proteomes" id="UP000002217"/>
    </source>
</evidence>
<dbReference type="AlphaFoldDB" id="C8VXC6"/>
<dbReference type="InterPro" id="IPR052156">
    <property type="entry name" value="BCAA_Transport_ATP-bd_LivF"/>
</dbReference>
<keyword evidence="2" id="KW-0813">Transport</keyword>
<evidence type="ECO:0000256" key="4">
    <source>
        <dbReference type="ARBA" id="ARBA00022840"/>
    </source>
</evidence>
<dbReference type="EMBL" id="CP001720">
    <property type="protein sequence ID" value="ACV64522.1"/>
    <property type="molecule type" value="Genomic_DNA"/>
</dbReference>
<feature type="domain" description="ABC transporter" evidence="6">
    <location>
        <begin position="4"/>
        <end position="238"/>
    </location>
</feature>
<dbReference type="Proteomes" id="UP000002217">
    <property type="component" value="Chromosome"/>
</dbReference>
<dbReference type="Pfam" id="PF00005">
    <property type="entry name" value="ABC_tran"/>
    <property type="match status" value="1"/>
</dbReference>
<dbReference type="PROSITE" id="PS50893">
    <property type="entry name" value="ABC_TRANSPORTER_2"/>
    <property type="match status" value="1"/>
</dbReference>
<dbReference type="KEGG" id="dae:Dtox_3818"/>
<dbReference type="GO" id="GO:0005524">
    <property type="term" value="F:ATP binding"/>
    <property type="evidence" value="ECO:0007669"/>
    <property type="project" value="UniProtKB-KW"/>
</dbReference>
<keyword evidence="5" id="KW-0029">Amino-acid transport</keyword>
<dbReference type="GO" id="GO:0016887">
    <property type="term" value="F:ATP hydrolysis activity"/>
    <property type="evidence" value="ECO:0007669"/>
    <property type="project" value="InterPro"/>
</dbReference>
<name>C8VXC6_DESAS</name>
<organism evidence="7 8">
    <name type="scientific">Desulfofarcimen acetoxidans (strain ATCC 49208 / DSM 771 / KCTC 5769 / VKM B-1644 / 5575)</name>
    <name type="common">Desulfotomaculum acetoxidans</name>
    <dbReference type="NCBI Taxonomy" id="485916"/>
    <lineage>
        <taxon>Bacteria</taxon>
        <taxon>Bacillati</taxon>
        <taxon>Bacillota</taxon>
        <taxon>Clostridia</taxon>
        <taxon>Eubacteriales</taxon>
        <taxon>Peptococcaceae</taxon>
        <taxon>Desulfofarcimen</taxon>
    </lineage>
</organism>
<evidence type="ECO:0000256" key="2">
    <source>
        <dbReference type="ARBA" id="ARBA00022448"/>
    </source>
</evidence>
<dbReference type="InterPro" id="IPR003593">
    <property type="entry name" value="AAA+_ATPase"/>
</dbReference>
<keyword evidence="8" id="KW-1185">Reference proteome</keyword>
<accession>C8VXC6</accession>
<reference evidence="7 8" key="1">
    <citation type="journal article" date="2009" name="Stand. Genomic Sci.">
        <title>Complete genome sequence of Desulfotomaculum acetoxidans type strain (5575).</title>
        <authorList>
            <person name="Spring S."/>
            <person name="Lapidus A."/>
            <person name="Schroder M."/>
            <person name="Gleim D."/>
            <person name="Sims D."/>
            <person name="Meincke L."/>
            <person name="Glavina Del Rio T."/>
            <person name="Tice H."/>
            <person name="Copeland A."/>
            <person name="Cheng J.F."/>
            <person name="Lucas S."/>
            <person name="Chen F."/>
            <person name="Nolan M."/>
            <person name="Bruce D."/>
            <person name="Goodwin L."/>
            <person name="Pitluck S."/>
            <person name="Ivanova N."/>
            <person name="Mavromatis K."/>
            <person name="Mikhailova N."/>
            <person name="Pati A."/>
            <person name="Chen A."/>
            <person name="Palaniappan K."/>
            <person name="Land M."/>
            <person name="Hauser L."/>
            <person name="Chang Y.J."/>
            <person name="Jeffries C.D."/>
            <person name="Chain P."/>
            <person name="Saunders E."/>
            <person name="Brettin T."/>
            <person name="Detter J.C."/>
            <person name="Goker M."/>
            <person name="Bristow J."/>
            <person name="Eisen J.A."/>
            <person name="Markowitz V."/>
            <person name="Hugenholtz P."/>
            <person name="Kyrpides N.C."/>
            <person name="Klenk H.P."/>
            <person name="Han C."/>
        </authorList>
    </citation>
    <scope>NUCLEOTIDE SEQUENCE [LARGE SCALE GENOMIC DNA]</scope>
    <source>
        <strain evidence="8">ATCC 49208 / DSM 771 / VKM B-1644</strain>
    </source>
</reference>
<evidence type="ECO:0000256" key="5">
    <source>
        <dbReference type="ARBA" id="ARBA00022970"/>
    </source>
</evidence>